<dbReference type="GO" id="GO:0005886">
    <property type="term" value="C:plasma membrane"/>
    <property type="evidence" value="ECO:0007669"/>
    <property type="project" value="UniProtKB-SubCell"/>
</dbReference>
<evidence type="ECO:0008006" key="9">
    <source>
        <dbReference type="Google" id="ProtNLM"/>
    </source>
</evidence>
<evidence type="ECO:0000256" key="1">
    <source>
        <dbReference type="ARBA" id="ARBA00004651"/>
    </source>
</evidence>
<name>A0A3R8SNY5_9MICO</name>
<evidence type="ECO:0000256" key="5">
    <source>
        <dbReference type="ARBA" id="ARBA00023136"/>
    </source>
</evidence>
<feature type="transmembrane region" description="Helical" evidence="6">
    <location>
        <begin position="253"/>
        <end position="278"/>
    </location>
</feature>
<accession>A0A3R8SNY5</accession>
<feature type="transmembrane region" description="Helical" evidence="6">
    <location>
        <begin position="217"/>
        <end position="241"/>
    </location>
</feature>
<keyword evidence="5 6" id="KW-0472">Membrane</keyword>
<feature type="transmembrane region" description="Helical" evidence="6">
    <location>
        <begin position="391"/>
        <end position="413"/>
    </location>
</feature>
<dbReference type="RefSeq" id="WP_126987888.1">
    <property type="nucleotide sequence ID" value="NZ_ML133857.1"/>
</dbReference>
<dbReference type="PANTHER" id="PTHR30250:SF11">
    <property type="entry name" value="O-ANTIGEN TRANSPORTER-RELATED"/>
    <property type="match status" value="1"/>
</dbReference>
<comment type="subcellular location">
    <subcellularLocation>
        <location evidence="1">Cell membrane</location>
        <topology evidence="1">Multi-pass membrane protein</topology>
    </subcellularLocation>
</comment>
<evidence type="ECO:0000256" key="6">
    <source>
        <dbReference type="SAM" id="Phobius"/>
    </source>
</evidence>
<dbReference type="Proteomes" id="UP000274327">
    <property type="component" value="Unassembled WGS sequence"/>
</dbReference>
<feature type="transmembrane region" description="Helical" evidence="6">
    <location>
        <begin position="178"/>
        <end position="197"/>
    </location>
</feature>
<feature type="transmembrane region" description="Helical" evidence="6">
    <location>
        <begin position="59"/>
        <end position="81"/>
    </location>
</feature>
<dbReference type="EMBL" id="QOCI01000009">
    <property type="protein sequence ID" value="RRR17924.1"/>
    <property type="molecule type" value="Genomic_DNA"/>
</dbReference>
<evidence type="ECO:0000256" key="2">
    <source>
        <dbReference type="ARBA" id="ARBA00022475"/>
    </source>
</evidence>
<protein>
    <recommendedName>
        <fullName evidence="9">Lipopolysaccharide biosynthesis protein</fullName>
    </recommendedName>
</protein>
<keyword evidence="2" id="KW-1003">Cell membrane</keyword>
<evidence type="ECO:0000313" key="7">
    <source>
        <dbReference type="EMBL" id="RRR17924.1"/>
    </source>
</evidence>
<dbReference type="InterPro" id="IPR050833">
    <property type="entry name" value="Poly_Biosynth_Transport"/>
</dbReference>
<comment type="caution">
    <text evidence="7">The sequence shown here is derived from an EMBL/GenBank/DDBJ whole genome shotgun (WGS) entry which is preliminary data.</text>
</comment>
<dbReference type="AlphaFoldDB" id="A0A3R8SNY5"/>
<evidence type="ECO:0000256" key="3">
    <source>
        <dbReference type="ARBA" id="ARBA00022692"/>
    </source>
</evidence>
<proteinExistence type="predicted"/>
<keyword evidence="8" id="KW-1185">Reference proteome</keyword>
<feature type="transmembrane region" description="Helical" evidence="6">
    <location>
        <begin position="365"/>
        <end position="385"/>
    </location>
</feature>
<feature type="transmembrane region" description="Helical" evidence="6">
    <location>
        <begin position="101"/>
        <end position="127"/>
    </location>
</feature>
<feature type="transmembrane region" description="Helical" evidence="6">
    <location>
        <begin position="299"/>
        <end position="316"/>
    </location>
</feature>
<reference evidence="7 8" key="1">
    <citation type="submission" date="2018-07" db="EMBL/GenBank/DDBJ databases">
        <title>Brachybacteriurn paraconglorneratum KCTC 9916.</title>
        <authorList>
            <person name="Li Y."/>
        </authorList>
    </citation>
    <scope>NUCLEOTIDE SEQUENCE [LARGE SCALE GENOMIC DNA]</scope>
    <source>
        <strain evidence="7 8">KCTC 9916</strain>
    </source>
</reference>
<feature type="transmembrane region" description="Helical" evidence="6">
    <location>
        <begin position="148"/>
        <end position="172"/>
    </location>
</feature>
<evidence type="ECO:0000313" key="8">
    <source>
        <dbReference type="Proteomes" id="UP000274327"/>
    </source>
</evidence>
<keyword evidence="3 6" id="KW-0812">Transmembrane</keyword>
<gene>
    <name evidence="7" type="ORF">DS079_11580</name>
</gene>
<evidence type="ECO:0000256" key="4">
    <source>
        <dbReference type="ARBA" id="ARBA00022989"/>
    </source>
</evidence>
<feature type="transmembrane region" description="Helical" evidence="6">
    <location>
        <begin position="20"/>
        <end position="47"/>
    </location>
</feature>
<keyword evidence="4 6" id="KW-1133">Transmembrane helix</keyword>
<organism evidence="7 8">
    <name type="scientific">Brachybacterium paraconglomeratum</name>
    <dbReference type="NCBI Taxonomy" id="173362"/>
    <lineage>
        <taxon>Bacteria</taxon>
        <taxon>Bacillati</taxon>
        <taxon>Actinomycetota</taxon>
        <taxon>Actinomycetes</taxon>
        <taxon>Micrococcales</taxon>
        <taxon>Dermabacteraceae</taxon>
        <taxon>Brachybacterium</taxon>
    </lineage>
</organism>
<sequence length="424" mass="44004">MPETRTAPAEAPPGRSPGLFARAGSFLLVLGGTIGSGVSHWFIVWLIAATYGAAGLGEYSVVLAGATPLFIFLGLGLRNVYVSLAGSPRWGTFLRWRVGGLALAFALLAVYCLIAAPYWGIFLGMAVMKVADGLSELALARLQRQGRFTALGALTSVGAVATVAAISVAAWLSAPTGVLLACVGGVSLTMGLVALALSRPSRASLEAEEEIGVRRLLAAALPITASTGLMSLVASIPVWFLGAHTSAPEVGRFTAAAYLIVAANLLGASAQTILITTYRRHLADEGAASLLRSMGRHTLLLGTVAVPAVVTVVLLGDPFLRLVYGDAFGASPLELLAFGATAALCILGYLNSTVLLVLNWYRSQLLTTIATLVGAALPLALATMIGTTQWVLVGILSMTGAYLVRFVTARLLLTPRRVVSDVPH</sequence>
<dbReference type="PANTHER" id="PTHR30250">
    <property type="entry name" value="PST FAMILY PREDICTED COLANIC ACID TRANSPORTER"/>
    <property type="match status" value="1"/>
</dbReference>
<dbReference type="GeneID" id="78121659"/>
<feature type="transmembrane region" description="Helical" evidence="6">
    <location>
        <begin position="336"/>
        <end position="358"/>
    </location>
</feature>